<dbReference type="EMBL" id="CXWD01000015">
    <property type="protein sequence ID" value="CTQ73629.1"/>
    <property type="molecule type" value="Genomic_DNA"/>
</dbReference>
<keyword evidence="3" id="KW-1185">Reference proteome</keyword>
<accession>A0A0M7AFF9</accession>
<dbReference type="AlphaFoldDB" id="A0A0M7AFF9"/>
<feature type="region of interest" description="Disordered" evidence="1">
    <location>
        <begin position="1"/>
        <end position="51"/>
    </location>
</feature>
<feature type="compositionally biased region" description="Basic and acidic residues" evidence="1">
    <location>
        <begin position="1"/>
        <end position="26"/>
    </location>
</feature>
<proteinExistence type="predicted"/>
<sequence length="118" mass="13446">MTESDVHNDKIRFPERGQESVHEGRWGETGGIQAIRPLRSRTSQSLKPSSAFGQGFRDWLRWILTPPLTHLWPSRSAYRPAGKPLKGHARERAWTAISASFTRSTSVEKMASQFDNRL</sequence>
<dbReference type="RefSeq" id="WP_055672957.1">
    <property type="nucleotide sequence ID" value="NZ_CXWD01000015.1"/>
</dbReference>
<dbReference type="STRING" id="388408.LAX5112_03602"/>
<evidence type="ECO:0000256" key="1">
    <source>
        <dbReference type="SAM" id="MobiDB-lite"/>
    </source>
</evidence>
<feature type="compositionally biased region" description="Polar residues" evidence="1">
    <location>
        <begin position="40"/>
        <end position="51"/>
    </location>
</feature>
<name>A0A0M7AFF9_9HYPH</name>
<evidence type="ECO:0000313" key="2">
    <source>
        <dbReference type="EMBL" id="CTQ73629.1"/>
    </source>
</evidence>
<gene>
    <name evidence="2" type="ORF">LAX5112_03602</name>
</gene>
<evidence type="ECO:0000313" key="3">
    <source>
        <dbReference type="Proteomes" id="UP000053235"/>
    </source>
</evidence>
<protein>
    <submittedName>
        <fullName evidence="2">Uncharacterized protein</fullName>
    </submittedName>
</protein>
<dbReference type="Proteomes" id="UP000053235">
    <property type="component" value="Unassembled WGS sequence"/>
</dbReference>
<reference evidence="3" key="1">
    <citation type="submission" date="2015-07" db="EMBL/GenBank/DDBJ databases">
        <authorList>
            <person name="Rodrigo-Torres Lidia"/>
            <person name="Arahal R.David."/>
        </authorList>
    </citation>
    <scope>NUCLEOTIDE SEQUENCE [LARGE SCALE GENOMIC DNA]</scope>
    <source>
        <strain evidence="3">CECT 5112</strain>
    </source>
</reference>
<organism evidence="2 3">
    <name type="scientific">Roseibium alexandrii</name>
    <dbReference type="NCBI Taxonomy" id="388408"/>
    <lineage>
        <taxon>Bacteria</taxon>
        <taxon>Pseudomonadati</taxon>
        <taxon>Pseudomonadota</taxon>
        <taxon>Alphaproteobacteria</taxon>
        <taxon>Hyphomicrobiales</taxon>
        <taxon>Stappiaceae</taxon>
        <taxon>Roseibium</taxon>
    </lineage>
</organism>